<dbReference type="EMBL" id="CP143423">
    <property type="protein sequence ID" value="WVX49379.1"/>
    <property type="molecule type" value="Genomic_DNA"/>
</dbReference>
<protein>
    <submittedName>
        <fullName evidence="1">Uncharacterized protein</fullName>
    </submittedName>
</protein>
<organism evidence="1 2">
    <name type="scientific">Roseobacter fucihabitans</name>
    <dbReference type="NCBI Taxonomy" id="1537242"/>
    <lineage>
        <taxon>Bacteria</taxon>
        <taxon>Pseudomonadati</taxon>
        <taxon>Pseudomonadota</taxon>
        <taxon>Alphaproteobacteria</taxon>
        <taxon>Rhodobacterales</taxon>
        <taxon>Roseobacteraceae</taxon>
        <taxon>Roseobacter</taxon>
    </lineage>
</organism>
<evidence type="ECO:0000313" key="1">
    <source>
        <dbReference type="EMBL" id="WVX49379.1"/>
    </source>
</evidence>
<sequence>MIESILRLIQGLFAQPQQEMLPIPIRVEEKRQFPTRR</sequence>
<name>A0ABZ2BTK7_9RHOB</name>
<dbReference type="Proteomes" id="UP001318682">
    <property type="component" value="Chromosome"/>
</dbReference>
<reference evidence="2" key="2">
    <citation type="submission" date="2024-01" db="EMBL/GenBank/DDBJ databases">
        <title>Roseobacter fucihabitans sp. nov., isolated from the brown alga Fucus spiralis.</title>
        <authorList>
            <person name="Hahnke S."/>
            <person name="Berger M."/>
            <person name="Schlingloff A."/>
            <person name="Athale I."/>
            <person name="Neumann-Schaal M."/>
            <person name="Adenaya A."/>
            <person name="Poehlein A."/>
            <person name="Daniel R."/>
            <person name="Pertersen J."/>
            <person name="Brinkhoff T."/>
        </authorList>
    </citation>
    <scope>NUCLEOTIDE SEQUENCE [LARGE SCALE GENOMIC DNA]</scope>
    <source>
        <strain evidence="2">B14</strain>
    </source>
</reference>
<reference evidence="1 2" key="1">
    <citation type="submission" date="2015-07" db="EMBL/GenBank/DDBJ databases">
        <authorList>
            <person name="Voget S."/>
            <person name="Dogs M."/>
            <person name="Brinkhoff T.H."/>
            <person name="Daniel R."/>
        </authorList>
    </citation>
    <scope>NUCLEOTIDE SEQUENCE [LARGE SCALE GENOMIC DNA]</scope>
    <source>
        <strain evidence="1 2">B14</strain>
    </source>
</reference>
<evidence type="ECO:0000313" key="2">
    <source>
        <dbReference type="Proteomes" id="UP001318682"/>
    </source>
</evidence>
<proteinExistence type="predicted"/>
<keyword evidence="2" id="KW-1185">Reference proteome</keyword>
<accession>A0ABZ2BTK7</accession>
<gene>
    <name evidence="1" type="ORF">ROLI_024730</name>
</gene>